<keyword evidence="4" id="KW-1185">Reference proteome</keyword>
<gene>
    <name evidence="3" type="ORF">AFUS01_LOCUS33986</name>
</gene>
<feature type="signal peptide" evidence="1">
    <location>
        <begin position="1"/>
        <end position="24"/>
    </location>
</feature>
<feature type="chain" id="PRO_5035228719" description="CRAL-TRIO domain-containing protein" evidence="1">
    <location>
        <begin position="25"/>
        <end position="217"/>
    </location>
</feature>
<evidence type="ECO:0000256" key="1">
    <source>
        <dbReference type="SAM" id="SignalP"/>
    </source>
</evidence>
<evidence type="ECO:0000259" key="2">
    <source>
        <dbReference type="PROSITE" id="PS50191"/>
    </source>
</evidence>
<comment type="caution">
    <text evidence="3">The sequence shown here is derived from an EMBL/GenBank/DDBJ whole genome shotgun (WGS) entry which is preliminary data.</text>
</comment>
<name>A0A8J2L145_9HEXA</name>
<dbReference type="EMBL" id="CAJVCH010530593">
    <property type="protein sequence ID" value="CAG7823792.1"/>
    <property type="molecule type" value="Genomic_DNA"/>
</dbReference>
<proteinExistence type="predicted"/>
<dbReference type="Pfam" id="PF00650">
    <property type="entry name" value="CRAL_TRIO"/>
    <property type="match status" value="1"/>
</dbReference>
<dbReference type="CDD" id="cd00170">
    <property type="entry name" value="SEC14"/>
    <property type="match status" value="1"/>
</dbReference>
<dbReference type="InterPro" id="IPR051064">
    <property type="entry name" value="SEC14/CRAL-TRIO_domain"/>
</dbReference>
<dbReference type="PANTHER" id="PTHR23324">
    <property type="entry name" value="SEC14 RELATED PROTEIN"/>
    <property type="match status" value="1"/>
</dbReference>
<reference evidence="3" key="1">
    <citation type="submission" date="2021-06" db="EMBL/GenBank/DDBJ databases">
        <authorList>
            <person name="Hodson N. C."/>
            <person name="Mongue J. A."/>
            <person name="Jaron S. K."/>
        </authorList>
    </citation>
    <scope>NUCLEOTIDE SEQUENCE</scope>
</reference>
<protein>
    <recommendedName>
        <fullName evidence="2">CRAL-TRIO domain-containing protein</fullName>
    </recommendedName>
</protein>
<evidence type="ECO:0000313" key="3">
    <source>
        <dbReference type="EMBL" id="CAG7823792.1"/>
    </source>
</evidence>
<dbReference type="AlphaFoldDB" id="A0A8J2L145"/>
<dbReference type="PANTHER" id="PTHR23324:SF83">
    <property type="entry name" value="SEC14-LIKE PROTEIN 2"/>
    <property type="match status" value="1"/>
</dbReference>
<dbReference type="PROSITE" id="PS50191">
    <property type="entry name" value="CRAL_TRIO"/>
    <property type="match status" value="1"/>
</dbReference>
<dbReference type="Proteomes" id="UP000708208">
    <property type="component" value="Unassembled WGS sequence"/>
</dbReference>
<evidence type="ECO:0000313" key="4">
    <source>
        <dbReference type="Proteomes" id="UP000708208"/>
    </source>
</evidence>
<feature type="domain" description="CRAL-TRIO" evidence="2">
    <location>
        <begin position="46"/>
        <end position="217"/>
    </location>
</feature>
<sequence>MSKKLCLLLSNTIWILGISGNVWAQFNSSDLISAIFQGEDLDAWVTPKELQNAFPYYLSGFDEDCRPIWVGLLGRWDLSKFISKGESSAKAMEKFIQQAVYRIVTSTKNIPSGCGPVSGIVIIYDTDGFNYRQITSGETISFFFNACRVYVPLIVQYFECVYFVNTNFMFRGLLRTARPIMGSVMERVEIYGTRKATWVPKLLKKLPRDQLPPTFGG</sequence>
<dbReference type="InterPro" id="IPR001251">
    <property type="entry name" value="CRAL-TRIO_dom"/>
</dbReference>
<organism evidence="3 4">
    <name type="scientific">Allacma fusca</name>
    <dbReference type="NCBI Taxonomy" id="39272"/>
    <lineage>
        <taxon>Eukaryota</taxon>
        <taxon>Metazoa</taxon>
        <taxon>Ecdysozoa</taxon>
        <taxon>Arthropoda</taxon>
        <taxon>Hexapoda</taxon>
        <taxon>Collembola</taxon>
        <taxon>Symphypleona</taxon>
        <taxon>Sminthuridae</taxon>
        <taxon>Allacma</taxon>
    </lineage>
</organism>
<accession>A0A8J2L145</accession>
<keyword evidence="1" id="KW-0732">Signal</keyword>
<dbReference type="GO" id="GO:0005737">
    <property type="term" value="C:cytoplasm"/>
    <property type="evidence" value="ECO:0007669"/>
    <property type="project" value="TreeGrafter"/>
</dbReference>